<evidence type="ECO:0000256" key="2">
    <source>
        <dbReference type="ARBA" id="ARBA00004123"/>
    </source>
</evidence>
<evidence type="ECO:0000256" key="6">
    <source>
        <dbReference type="ARBA" id="ARBA00022801"/>
    </source>
</evidence>
<dbReference type="FunFam" id="3.90.70.40:FF:000004">
    <property type="entry name" value="ataxin-3 homolog"/>
    <property type="match status" value="1"/>
</dbReference>
<organism evidence="14 15">
    <name type="scientific">Mikania micrantha</name>
    <name type="common">bitter vine</name>
    <dbReference type="NCBI Taxonomy" id="192012"/>
    <lineage>
        <taxon>Eukaryota</taxon>
        <taxon>Viridiplantae</taxon>
        <taxon>Streptophyta</taxon>
        <taxon>Embryophyta</taxon>
        <taxon>Tracheophyta</taxon>
        <taxon>Spermatophyta</taxon>
        <taxon>Magnoliopsida</taxon>
        <taxon>eudicotyledons</taxon>
        <taxon>Gunneridae</taxon>
        <taxon>Pentapetalae</taxon>
        <taxon>asterids</taxon>
        <taxon>campanulids</taxon>
        <taxon>Asterales</taxon>
        <taxon>Asteraceae</taxon>
        <taxon>Asteroideae</taxon>
        <taxon>Heliantheae alliance</taxon>
        <taxon>Eupatorieae</taxon>
        <taxon>Mikania</taxon>
    </lineage>
</organism>
<evidence type="ECO:0000256" key="8">
    <source>
        <dbReference type="ARBA" id="ARBA00023015"/>
    </source>
</evidence>
<evidence type="ECO:0000313" key="15">
    <source>
        <dbReference type="Proteomes" id="UP000326396"/>
    </source>
</evidence>
<comment type="catalytic activity">
    <reaction evidence="1">
        <text>Thiol-dependent hydrolysis of ester, thioester, amide, peptide and isopeptide bonds formed by the C-terminal Gly of ubiquitin (a 76-residue protein attached to proteins as an intracellular targeting signal).</text>
        <dbReference type="EC" id="3.4.19.12"/>
    </reaction>
</comment>
<evidence type="ECO:0000256" key="10">
    <source>
        <dbReference type="ARBA" id="ARBA00023242"/>
    </source>
</evidence>
<evidence type="ECO:0000256" key="12">
    <source>
        <dbReference type="SAM" id="MobiDB-lite"/>
    </source>
</evidence>
<gene>
    <name evidence="14" type="ORF">E3N88_42549</name>
</gene>
<dbReference type="PROSITE" id="PS50957">
    <property type="entry name" value="JOSEPHIN"/>
    <property type="match status" value="1"/>
</dbReference>
<keyword evidence="15" id="KW-1185">Reference proteome</keyword>
<keyword evidence="9" id="KW-0804">Transcription</keyword>
<keyword evidence="7" id="KW-0788">Thiol protease</keyword>
<protein>
    <recommendedName>
        <fullName evidence="3">ubiquitinyl hydrolase 1</fullName>
        <ecNumber evidence="3">3.4.19.12</ecNumber>
    </recommendedName>
</protein>
<keyword evidence="6" id="KW-0378">Hydrolase</keyword>
<evidence type="ECO:0000256" key="1">
    <source>
        <dbReference type="ARBA" id="ARBA00000707"/>
    </source>
</evidence>
<dbReference type="PRINTS" id="PR01233">
    <property type="entry name" value="JOSEPHIN"/>
</dbReference>
<feature type="compositionally biased region" description="Polar residues" evidence="12">
    <location>
        <begin position="169"/>
        <end position="178"/>
    </location>
</feature>
<dbReference type="Proteomes" id="UP000326396">
    <property type="component" value="Unassembled WGS sequence"/>
</dbReference>
<evidence type="ECO:0000256" key="7">
    <source>
        <dbReference type="ARBA" id="ARBA00022807"/>
    </source>
</evidence>
<dbReference type="GO" id="GO:0004843">
    <property type="term" value="F:cysteine-type deubiquitinase activity"/>
    <property type="evidence" value="ECO:0007669"/>
    <property type="project" value="UniProtKB-EC"/>
</dbReference>
<dbReference type="InterPro" id="IPR006155">
    <property type="entry name" value="Josephin"/>
</dbReference>
<comment type="subcellular location">
    <subcellularLocation>
        <location evidence="2">Nucleus</location>
    </subcellularLocation>
</comment>
<dbReference type="EC" id="3.4.19.12" evidence="3"/>
<name>A0A5N6LHI6_9ASTR</name>
<evidence type="ECO:0000259" key="13">
    <source>
        <dbReference type="PROSITE" id="PS50957"/>
    </source>
</evidence>
<evidence type="ECO:0000256" key="5">
    <source>
        <dbReference type="ARBA" id="ARBA00022786"/>
    </source>
</evidence>
<dbReference type="InterPro" id="IPR033865">
    <property type="entry name" value="Ataxin-3"/>
</dbReference>
<dbReference type="PANTHER" id="PTHR14159">
    <property type="entry name" value="ATAXIN-3-RELATED"/>
    <property type="match status" value="1"/>
</dbReference>
<accession>A0A5N6LHI6</accession>
<dbReference type="AlphaFoldDB" id="A0A5N6LHI6"/>
<reference evidence="14 15" key="1">
    <citation type="submission" date="2019-05" db="EMBL/GenBank/DDBJ databases">
        <title>Mikania micrantha, genome provides insights into the molecular mechanism of rapid growth.</title>
        <authorList>
            <person name="Liu B."/>
        </authorList>
    </citation>
    <scope>NUCLEOTIDE SEQUENCE [LARGE SCALE GENOMIC DNA]</scope>
    <source>
        <strain evidence="14">NLD-2019</strain>
        <tissue evidence="14">Leaf</tissue>
    </source>
</reference>
<comment type="caution">
    <text evidence="11">Lacks conserved residue(s) required for the propagation of feature annotation.</text>
</comment>
<dbReference type="GO" id="GO:0005634">
    <property type="term" value="C:nucleus"/>
    <property type="evidence" value="ECO:0007669"/>
    <property type="project" value="UniProtKB-SubCell"/>
</dbReference>
<evidence type="ECO:0000313" key="14">
    <source>
        <dbReference type="EMBL" id="KAD1612199.1"/>
    </source>
</evidence>
<dbReference type="Gene3D" id="3.90.70.40">
    <property type="match status" value="1"/>
</dbReference>
<sequence length="217" mass="23585">MDGSIQLGSRLLCYGFKMDQVLQKALEVWDLQVIPLHSPVAEPAQVDPELENAFICHLQDHWFCIRKVNGEWYNFDSLYAAPQNLSKFYLSAYLDSLKASGWSIFLVRGNFPKECPMTSGEATNGYGQWLLPKMLTLRENAGEVGTSGNDQDDDLEAAIAASLSDSSPVVVNKDTNATTPPPVAALSDDTPPVAPATSGGEDGALENESKMSSLQDK</sequence>
<dbReference type="PANTHER" id="PTHR14159:SF0">
    <property type="entry name" value="ATAXIN-3-RELATED"/>
    <property type="match status" value="1"/>
</dbReference>
<evidence type="ECO:0000256" key="9">
    <source>
        <dbReference type="ARBA" id="ARBA00023163"/>
    </source>
</evidence>
<dbReference type="EMBL" id="SZYD01000635">
    <property type="protein sequence ID" value="KAD1612199.1"/>
    <property type="molecule type" value="Genomic_DNA"/>
</dbReference>
<feature type="region of interest" description="Disordered" evidence="12">
    <location>
        <begin position="169"/>
        <end position="217"/>
    </location>
</feature>
<keyword evidence="5" id="KW-0833">Ubl conjugation pathway</keyword>
<dbReference type="SMART" id="SM01246">
    <property type="entry name" value="Josephin"/>
    <property type="match status" value="1"/>
</dbReference>
<dbReference type="Pfam" id="PF02099">
    <property type="entry name" value="Josephin"/>
    <property type="match status" value="1"/>
</dbReference>
<dbReference type="OrthoDB" id="10063692at2759"/>
<evidence type="ECO:0000256" key="4">
    <source>
        <dbReference type="ARBA" id="ARBA00022670"/>
    </source>
</evidence>
<feature type="domain" description="Josephin" evidence="13">
    <location>
        <begin position="1"/>
        <end position="122"/>
    </location>
</feature>
<keyword evidence="8" id="KW-0805">Transcription regulation</keyword>
<proteinExistence type="predicted"/>
<keyword evidence="10" id="KW-0539">Nucleus</keyword>
<dbReference type="GO" id="GO:0006508">
    <property type="term" value="P:proteolysis"/>
    <property type="evidence" value="ECO:0007669"/>
    <property type="project" value="UniProtKB-KW"/>
</dbReference>
<comment type="caution">
    <text evidence="14">The sequence shown here is derived from an EMBL/GenBank/DDBJ whole genome shotgun (WGS) entry which is preliminary data.</text>
</comment>
<dbReference type="GO" id="GO:0016579">
    <property type="term" value="P:protein deubiquitination"/>
    <property type="evidence" value="ECO:0007669"/>
    <property type="project" value="InterPro"/>
</dbReference>
<evidence type="ECO:0000256" key="11">
    <source>
        <dbReference type="PROSITE-ProRule" id="PRU00331"/>
    </source>
</evidence>
<keyword evidence="4" id="KW-0645">Protease</keyword>
<evidence type="ECO:0000256" key="3">
    <source>
        <dbReference type="ARBA" id="ARBA00012759"/>
    </source>
</evidence>